<organism evidence="2 3">
    <name type="scientific">Patagioenas fasciata monilis</name>
    <dbReference type="NCBI Taxonomy" id="372326"/>
    <lineage>
        <taxon>Eukaryota</taxon>
        <taxon>Metazoa</taxon>
        <taxon>Chordata</taxon>
        <taxon>Craniata</taxon>
        <taxon>Vertebrata</taxon>
        <taxon>Euteleostomi</taxon>
        <taxon>Archelosauria</taxon>
        <taxon>Archosauria</taxon>
        <taxon>Dinosauria</taxon>
        <taxon>Saurischia</taxon>
        <taxon>Theropoda</taxon>
        <taxon>Coelurosauria</taxon>
        <taxon>Aves</taxon>
        <taxon>Neognathae</taxon>
        <taxon>Neoaves</taxon>
        <taxon>Columbimorphae</taxon>
        <taxon>Columbiformes</taxon>
        <taxon>Columbidae</taxon>
        <taxon>Patagioenas</taxon>
    </lineage>
</organism>
<feature type="compositionally biased region" description="Low complexity" evidence="1">
    <location>
        <begin position="1"/>
        <end position="18"/>
    </location>
</feature>
<feature type="region of interest" description="Disordered" evidence="1">
    <location>
        <begin position="1"/>
        <end position="39"/>
    </location>
</feature>
<evidence type="ECO:0000256" key="1">
    <source>
        <dbReference type="SAM" id="MobiDB-lite"/>
    </source>
</evidence>
<sequence length="69" mass="6992">MVASPPGAALSAAAEASPRLGRGRGEPARLRGTPGTRAPGEASLLEQAAESIPGRIKINLAAHLGVRKR</sequence>
<accession>A0A1V4JJX6</accession>
<reference evidence="2 3" key="1">
    <citation type="submission" date="2016-02" db="EMBL/GenBank/DDBJ databases">
        <title>Band-tailed pigeon sequencing and assembly.</title>
        <authorList>
            <person name="Soares A.E."/>
            <person name="Novak B.J."/>
            <person name="Rice E.S."/>
            <person name="O'Connell B."/>
            <person name="Chang D."/>
            <person name="Weber S."/>
            <person name="Shapiro B."/>
        </authorList>
    </citation>
    <scope>NUCLEOTIDE SEQUENCE [LARGE SCALE GENOMIC DNA]</scope>
    <source>
        <strain evidence="2">BTP2013</strain>
        <tissue evidence="2">Blood</tissue>
    </source>
</reference>
<proteinExistence type="predicted"/>
<evidence type="ECO:0000313" key="3">
    <source>
        <dbReference type="Proteomes" id="UP000190648"/>
    </source>
</evidence>
<dbReference type="Proteomes" id="UP000190648">
    <property type="component" value="Unassembled WGS sequence"/>
</dbReference>
<keyword evidence="3" id="KW-1185">Reference proteome</keyword>
<dbReference type="EMBL" id="LSYS01007194">
    <property type="protein sequence ID" value="OPJ72345.1"/>
    <property type="molecule type" value="Genomic_DNA"/>
</dbReference>
<evidence type="ECO:0000313" key="2">
    <source>
        <dbReference type="EMBL" id="OPJ72345.1"/>
    </source>
</evidence>
<name>A0A1V4JJX6_PATFA</name>
<comment type="caution">
    <text evidence="2">The sequence shown here is derived from an EMBL/GenBank/DDBJ whole genome shotgun (WGS) entry which is preliminary data.</text>
</comment>
<gene>
    <name evidence="2" type="ORF">AV530_018787</name>
</gene>
<protein>
    <submittedName>
        <fullName evidence="2">Uncharacterized protein</fullName>
    </submittedName>
</protein>
<dbReference type="AlphaFoldDB" id="A0A1V4JJX6"/>